<evidence type="ECO:0000256" key="1">
    <source>
        <dbReference type="ARBA" id="ARBA00004613"/>
    </source>
</evidence>
<dbReference type="Pfam" id="PF00353">
    <property type="entry name" value="HemolysinCabind"/>
    <property type="match status" value="5"/>
</dbReference>
<dbReference type="Gene3D" id="2.150.10.10">
    <property type="entry name" value="Serralysin-like metalloprotease, C-terminal"/>
    <property type="match status" value="4"/>
</dbReference>
<name>A0AA47MAJ0_MERPO</name>
<dbReference type="GO" id="GO:0005509">
    <property type="term" value="F:calcium ion binding"/>
    <property type="evidence" value="ECO:0007669"/>
    <property type="project" value="InterPro"/>
</dbReference>
<protein>
    <submittedName>
        <fullName evidence="3">Bifunctional hemolysin/adenylate cyclase</fullName>
    </submittedName>
</protein>
<dbReference type="InterPro" id="IPR050557">
    <property type="entry name" value="RTX_toxin/Mannuronan_C5-epim"/>
</dbReference>
<gene>
    <name evidence="3" type="primary">cya_0</name>
    <name evidence="3" type="ORF">N1851_027227</name>
</gene>
<accession>A0AA47MAJ0</accession>
<dbReference type="InterPro" id="IPR018511">
    <property type="entry name" value="Hemolysin-typ_Ca-bd_CS"/>
</dbReference>
<dbReference type="GO" id="GO:0005576">
    <property type="term" value="C:extracellular region"/>
    <property type="evidence" value="ECO:0007669"/>
    <property type="project" value="UniProtKB-SubCell"/>
</dbReference>
<dbReference type="PROSITE" id="PS00330">
    <property type="entry name" value="HEMOLYSIN_CALCIUM"/>
    <property type="match status" value="2"/>
</dbReference>
<evidence type="ECO:0000313" key="3">
    <source>
        <dbReference type="EMBL" id="KAK0136599.1"/>
    </source>
</evidence>
<proteinExistence type="predicted"/>
<dbReference type="EMBL" id="JAOPHQ010005139">
    <property type="protein sequence ID" value="KAK0136599.1"/>
    <property type="molecule type" value="Genomic_DNA"/>
</dbReference>
<dbReference type="SUPFAM" id="SSF51120">
    <property type="entry name" value="beta-Roll"/>
    <property type="match status" value="5"/>
</dbReference>
<comment type="subcellular location">
    <subcellularLocation>
        <location evidence="1">Secreted</location>
    </subcellularLocation>
</comment>
<dbReference type="PRINTS" id="PR00313">
    <property type="entry name" value="CABNDNGRPT"/>
</dbReference>
<evidence type="ECO:0000256" key="2">
    <source>
        <dbReference type="ARBA" id="ARBA00022525"/>
    </source>
</evidence>
<evidence type="ECO:0000313" key="4">
    <source>
        <dbReference type="Proteomes" id="UP001174136"/>
    </source>
</evidence>
<reference evidence="3" key="1">
    <citation type="journal article" date="2023" name="Front. Mar. Sci.">
        <title>A new Merluccius polli reference genome to investigate the effects of global change in West African waters.</title>
        <authorList>
            <person name="Mateo J.L."/>
            <person name="Blanco-Fernandez C."/>
            <person name="Garcia-Vazquez E."/>
            <person name="Machado-Schiaffino G."/>
        </authorList>
    </citation>
    <scope>NUCLEOTIDE SEQUENCE</scope>
    <source>
        <strain evidence="3">C29</strain>
        <tissue evidence="3">Fin</tissue>
    </source>
</reference>
<dbReference type="InterPro" id="IPR011049">
    <property type="entry name" value="Serralysin-like_metalloprot_C"/>
</dbReference>
<comment type="caution">
    <text evidence="3">The sequence shown here is derived from an EMBL/GenBank/DDBJ whole genome shotgun (WGS) entry which is preliminary data.</text>
</comment>
<dbReference type="InterPro" id="IPR001343">
    <property type="entry name" value="Hemolysn_Ca-bd"/>
</dbReference>
<dbReference type="PANTHER" id="PTHR38340:SF1">
    <property type="entry name" value="S-LAYER PROTEIN"/>
    <property type="match status" value="1"/>
</dbReference>
<dbReference type="PANTHER" id="PTHR38340">
    <property type="entry name" value="S-LAYER PROTEIN"/>
    <property type="match status" value="1"/>
</dbReference>
<organism evidence="3 4">
    <name type="scientific">Merluccius polli</name>
    <name type="common">Benguela hake</name>
    <name type="synonym">Merluccius cadenati</name>
    <dbReference type="NCBI Taxonomy" id="89951"/>
    <lineage>
        <taxon>Eukaryota</taxon>
        <taxon>Metazoa</taxon>
        <taxon>Chordata</taxon>
        <taxon>Craniata</taxon>
        <taxon>Vertebrata</taxon>
        <taxon>Euteleostomi</taxon>
        <taxon>Actinopterygii</taxon>
        <taxon>Neopterygii</taxon>
        <taxon>Teleostei</taxon>
        <taxon>Neoteleostei</taxon>
        <taxon>Acanthomorphata</taxon>
        <taxon>Zeiogadaria</taxon>
        <taxon>Gadariae</taxon>
        <taxon>Gadiformes</taxon>
        <taxon>Gadoidei</taxon>
        <taxon>Merlucciidae</taxon>
        <taxon>Merluccius</taxon>
    </lineage>
</organism>
<keyword evidence="4" id="KW-1185">Reference proteome</keyword>
<sequence>MEEAVNDMEMPGLDSSHHVSKHVERASTAVGTLGLMLGMKGAVKAFEQGDIRDGVLGTAQTLQGVTGMTLAVVGKQAESLQGRVAKSAVKLMRSSPMKRLMQVLPIVGIGFGIYNVEEDIKRGDALGYVDAVLDLEMVLLDSVEMLQPELAPLIAPLNLALSIIRIAIDDVYMGIHNELNSLPKDADFLDKLAAVLVGSIKGIFHLAIRVASFFYDWGYEEIEQGHKLVEQISDYHEYYKVTPGDDETKVIDFSSGGSSWNGGGIHFDLKNQGLSKLCMDFFVSSDESFGRKCWDINTSSSKDIILGIGESHQLEHKTFAKKVLLVIPAGSVTVVSGYRPSSGSRYGQYTGNREANRFFAVQNAQDKHTIEVMLSYYYQLDGEPGDDTFFLGPQRSYVTGSGGKDTYIIPDGGGKTTINNYDPSKSMDTLVFSVNYSDISVSMSQADVVFTYHDCHTVTIQKWFSGEAYRHMNMMSRDGVLFEISSTVIASVKLVARGINKMSQKHSVTVNTTEQHLRTVTNILGSPYADRLIGNGEKNIIDGGGGEDDLIGGEGEDIYMVKNREKSKVWIENYSTDKATDLVIIDSNLHDFKLRVEGNHTILQPFYDVILLNWFRSEADRHLQVLTKDLVTFTISDNMSDCVKVSDPFIKCIRSQSMDYSRVSSGVEVDLEKDPALHSVTEVRGSQLNDVIKGNQKRNTIFPGKGDDFVEGRGGEDWYVITPGQGLKTINNYSPDLSMDTVFLKVQYQHIMSSCDGNNVTLAVNGSESVILKHWFVSNMYQHLEFQTIDGITFKLGSSMTSCGDSLMLPLTVDYRKQETMPLTSQLKQQKRSVVVQPHTTLCFNYNGHSRTKEMCGYQGRQMIMNNVESVINLYGSIGFDVMIGNNNNNLLDPFTGGALMFGGEGRDTYVVKHGYDHDILIDNFAEDKYDDTVLVDMDFLSGGQMILTSVDEDLNVNITNGGEILHICLLNYHSSPEHQHLNFQSSDGVFFHLKDPSVKENNSLSLPQVEAFKVNLQETWVDCHLDLHAQGNLSAVLTVQGCPSLSNHIQGNNQQNILIGGWKNDVLQGGQGNDTLMGGEGNDLLMGGLGDDTLYGEVGEDTMMGESGWDVFIPGPGADLVDGGPGRDTVLYQGDHEKGEGVYVNLLSGECRQADAEGDVLKDVENVIGTIYSDVLVSGFEAALLKGSDGNDILVSTGGGDYLVGGDGNDLYMPAFDQGSLTIDNCAKDNRTDILYLSSDFSPQFDCHRLRDRVVLMFSGVNELKTTENLEVTVQGWVREEHECGHLVVLLGEREVSVDKLLEECFFQHMERSYVHSYHQHMSHQFWSFISRVAQFNEESEFQEVI</sequence>
<dbReference type="Proteomes" id="UP001174136">
    <property type="component" value="Unassembled WGS sequence"/>
</dbReference>
<keyword evidence="2" id="KW-0964">Secreted</keyword>